<organism evidence="2 3">
    <name type="scientific">Hyunsoonleella jejuensis</name>
    <dbReference type="NCBI Taxonomy" id="419940"/>
    <lineage>
        <taxon>Bacteria</taxon>
        <taxon>Pseudomonadati</taxon>
        <taxon>Bacteroidota</taxon>
        <taxon>Flavobacteriia</taxon>
        <taxon>Flavobacteriales</taxon>
        <taxon>Flavobacteriaceae</taxon>
    </lineage>
</organism>
<sequence>MQKWRYLLFFVLILSSCTNADDNIEQTLGIYVSNTTVEKGAVIACAASDVTTGNVLTFFYPEEGATNIRFYETEDTEVDHEDYANYKQIFINSAPFFNGHLGKFTQSSSSEKWVIITFELDGEVKISNPIRIKHVSKPTVWTTAVAIDQFTSGMPIFSWEHDATGDNAIYFQVISDVQDNLLSGTYTYENSFQYYNTSNVVLNVTTKTPPDLILGNDYNFTLMDVSLDNWVNLVIAKSFRAQ</sequence>
<gene>
    <name evidence="2" type="ORF">SAMN05421824_2978</name>
</gene>
<protein>
    <submittedName>
        <fullName evidence="2">Uncharacterized protein</fullName>
    </submittedName>
</protein>
<name>A0A1H9L811_9FLAO</name>
<dbReference type="PROSITE" id="PS51257">
    <property type="entry name" value="PROKAR_LIPOPROTEIN"/>
    <property type="match status" value="1"/>
</dbReference>
<evidence type="ECO:0000313" key="3">
    <source>
        <dbReference type="Proteomes" id="UP000198999"/>
    </source>
</evidence>
<dbReference type="Proteomes" id="UP000198999">
    <property type="component" value="Unassembled WGS sequence"/>
</dbReference>
<dbReference type="AlphaFoldDB" id="A0A1H9L811"/>
<evidence type="ECO:0000313" key="2">
    <source>
        <dbReference type="EMBL" id="SER07564.1"/>
    </source>
</evidence>
<evidence type="ECO:0000256" key="1">
    <source>
        <dbReference type="SAM" id="SignalP"/>
    </source>
</evidence>
<proteinExistence type="predicted"/>
<dbReference type="OrthoDB" id="1177023at2"/>
<reference evidence="2 3" key="1">
    <citation type="submission" date="2016-10" db="EMBL/GenBank/DDBJ databases">
        <authorList>
            <person name="de Groot N.N."/>
        </authorList>
    </citation>
    <scope>NUCLEOTIDE SEQUENCE [LARGE SCALE GENOMIC DNA]</scope>
    <source>
        <strain evidence="2 3">DSM 21035</strain>
    </source>
</reference>
<dbReference type="EMBL" id="FOFN01000005">
    <property type="protein sequence ID" value="SER07564.1"/>
    <property type="molecule type" value="Genomic_DNA"/>
</dbReference>
<feature type="signal peptide" evidence="1">
    <location>
        <begin position="1"/>
        <end position="20"/>
    </location>
</feature>
<feature type="chain" id="PRO_5011657709" evidence="1">
    <location>
        <begin position="21"/>
        <end position="242"/>
    </location>
</feature>
<dbReference type="STRING" id="419940.SAMN05421824_2978"/>
<keyword evidence="3" id="KW-1185">Reference proteome</keyword>
<dbReference type="RefSeq" id="WP_092580980.1">
    <property type="nucleotide sequence ID" value="NZ_FOFN01000005.1"/>
</dbReference>
<accession>A0A1H9L811</accession>
<keyword evidence="1" id="KW-0732">Signal</keyword>